<comment type="caution">
    <text evidence="15">The sequence shown here is derived from an EMBL/GenBank/DDBJ whole genome shotgun (WGS) entry which is preliminary data.</text>
</comment>
<feature type="domain" description="Histidine kinase" evidence="13">
    <location>
        <begin position="510"/>
        <end position="744"/>
    </location>
</feature>
<dbReference type="PANTHER" id="PTHR43065">
    <property type="entry name" value="SENSOR HISTIDINE KINASE"/>
    <property type="match status" value="1"/>
</dbReference>
<keyword evidence="8" id="KW-0902">Two-component regulatory system</keyword>
<feature type="coiled-coil region" evidence="9">
    <location>
        <begin position="474"/>
        <end position="501"/>
    </location>
</feature>
<dbReference type="CDD" id="cd18774">
    <property type="entry name" value="PDC2_HK_sensor"/>
    <property type="match status" value="1"/>
</dbReference>
<reference evidence="16" key="1">
    <citation type="journal article" date="2019" name="Int. J. Syst. Evol. Microbiol.">
        <title>The Global Catalogue of Microorganisms (GCM) 10K type strain sequencing project: providing services to taxonomists for standard genome sequencing and annotation.</title>
        <authorList>
            <consortium name="The Broad Institute Genomics Platform"/>
            <consortium name="The Broad Institute Genome Sequencing Center for Infectious Disease"/>
            <person name="Wu L."/>
            <person name="Ma J."/>
        </authorList>
    </citation>
    <scope>NUCLEOTIDE SEQUENCE [LARGE SCALE GENOMIC DNA]</scope>
    <source>
        <strain evidence="16">JCM 9933</strain>
    </source>
</reference>
<dbReference type="InterPro" id="IPR004358">
    <property type="entry name" value="Sig_transdc_His_kin-like_C"/>
</dbReference>
<comment type="catalytic activity">
    <reaction evidence="1">
        <text>ATP + protein L-histidine = ADP + protein N-phospho-L-histidine.</text>
        <dbReference type="EC" id="2.7.13.3"/>
    </reaction>
</comment>
<evidence type="ECO:0000256" key="1">
    <source>
        <dbReference type="ARBA" id="ARBA00000085"/>
    </source>
</evidence>
<dbReference type="InterPro" id="IPR003594">
    <property type="entry name" value="HATPase_dom"/>
</dbReference>
<dbReference type="Gene3D" id="1.10.287.130">
    <property type="match status" value="1"/>
</dbReference>
<evidence type="ECO:0000313" key="16">
    <source>
        <dbReference type="Proteomes" id="UP001501588"/>
    </source>
</evidence>
<dbReference type="CDD" id="cd00130">
    <property type="entry name" value="PAS"/>
    <property type="match status" value="1"/>
</dbReference>
<keyword evidence="9" id="KW-0175">Coiled coil</keyword>
<dbReference type="Proteomes" id="UP001501588">
    <property type="component" value="Unassembled WGS sequence"/>
</dbReference>
<dbReference type="SMART" id="SM00091">
    <property type="entry name" value="PAS"/>
    <property type="match status" value="1"/>
</dbReference>
<feature type="chain" id="PRO_5047517650" description="histidine kinase" evidence="12">
    <location>
        <begin position="21"/>
        <end position="764"/>
    </location>
</feature>
<protein>
    <recommendedName>
        <fullName evidence="2">histidine kinase</fullName>
        <ecNumber evidence="2">2.7.13.3</ecNumber>
    </recommendedName>
</protein>
<keyword evidence="16" id="KW-1185">Reference proteome</keyword>
<proteinExistence type="predicted"/>
<dbReference type="InterPro" id="IPR013656">
    <property type="entry name" value="PAS_4"/>
</dbReference>
<feature type="region of interest" description="Disordered" evidence="10">
    <location>
        <begin position="742"/>
        <end position="764"/>
    </location>
</feature>
<dbReference type="InterPro" id="IPR005467">
    <property type="entry name" value="His_kinase_dom"/>
</dbReference>
<organism evidence="15 16">
    <name type="scientific">Craurococcus roseus</name>
    <dbReference type="NCBI Taxonomy" id="77585"/>
    <lineage>
        <taxon>Bacteria</taxon>
        <taxon>Pseudomonadati</taxon>
        <taxon>Pseudomonadota</taxon>
        <taxon>Alphaproteobacteria</taxon>
        <taxon>Acetobacterales</taxon>
        <taxon>Acetobacteraceae</taxon>
        <taxon>Craurococcus</taxon>
    </lineage>
</organism>
<dbReference type="EMBL" id="BAAAFZ010000052">
    <property type="protein sequence ID" value="GAA0591731.1"/>
    <property type="molecule type" value="Genomic_DNA"/>
</dbReference>
<evidence type="ECO:0000256" key="11">
    <source>
        <dbReference type="SAM" id="Phobius"/>
    </source>
</evidence>
<keyword evidence="6" id="KW-0418">Kinase</keyword>
<dbReference type="Gene3D" id="3.30.565.10">
    <property type="entry name" value="Histidine kinase-like ATPase, C-terminal domain"/>
    <property type="match status" value="1"/>
</dbReference>
<evidence type="ECO:0000256" key="8">
    <source>
        <dbReference type="ARBA" id="ARBA00023012"/>
    </source>
</evidence>
<gene>
    <name evidence="15" type="ORF">GCM10009416_32670</name>
</gene>
<dbReference type="PANTHER" id="PTHR43065:SF10">
    <property type="entry name" value="PEROXIDE STRESS-ACTIVATED HISTIDINE KINASE MAK3"/>
    <property type="match status" value="1"/>
</dbReference>
<evidence type="ECO:0000256" key="6">
    <source>
        <dbReference type="ARBA" id="ARBA00022777"/>
    </source>
</evidence>
<dbReference type="EC" id="2.7.13.3" evidence="2"/>
<evidence type="ECO:0000313" key="15">
    <source>
        <dbReference type="EMBL" id="GAA0591731.1"/>
    </source>
</evidence>
<accession>A0ABP3QIP0</accession>
<dbReference type="PRINTS" id="PR00344">
    <property type="entry name" value="BCTRLSENSOR"/>
</dbReference>
<keyword evidence="4" id="KW-0808">Transferase</keyword>
<feature type="transmembrane region" description="Helical" evidence="11">
    <location>
        <begin position="276"/>
        <end position="298"/>
    </location>
</feature>
<feature type="domain" description="PAC" evidence="14">
    <location>
        <begin position="436"/>
        <end position="490"/>
    </location>
</feature>
<evidence type="ECO:0000256" key="2">
    <source>
        <dbReference type="ARBA" id="ARBA00012438"/>
    </source>
</evidence>
<dbReference type="InterPro" id="IPR000014">
    <property type="entry name" value="PAS"/>
</dbReference>
<dbReference type="Gene3D" id="3.30.450.20">
    <property type="entry name" value="PAS domain"/>
    <property type="match status" value="1"/>
</dbReference>
<evidence type="ECO:0000256" key="3">
    <source>
        <dbReference type="ARBA" id="ARBA00022553"/>
    </source>
</evidence>
<keyword evidence="12" id="KW-0732">Signal</keyword>
<dbReference type="SUPFAM" id="SSF55785">
    <property type="entry name" value="PYP-like sensor domain (PAS domain)"/>
    <property type="match status" value="1"/>
</dbReference>
<evidence type="ECO:0000256" key="5">
    <source>
        <dbReference type="ARBA" id="ARBA00022741"/>
    </source>
</evidence>
<dbReference type="InterPro" id="IPR000700">
    <property type="entry name" value="PAS-assoc_C"/>
</dbReference>
<dbReference type="PROSITE" id="PS50113">
    <property type="entry name" value="PAC"/>
    <property type="match status" value="1"/>
</dbReference>
<dbReference type="PROSITE" id="PS50109">
    <property type="entry name" value="HIS_KIN"/>
    <property type="match status" value="1"/>
</dbReference>
<keyword evidence="7" id="KW-0067">ATP-binding</keyword>
<evidence type="ECO:0000259" key="14">
    <source>
        <dbReference type="PROSITE" id="PS50113"/>
    </source>
</evidence>
<dbReference type="InterPro" id="IPR035965">
    <property type="entry name" value="PAS-like_dom_sf"/>
</dbReference>
<keyword evidence="5" id="KW-0547">Nucleotide-binding</keyword>
<keyword evidence="11" id="KW-0472">Membrane</keyword>
<dbReference type="SUPFAM" id="SSF55874">
    <property type="entry name" value="ATPase domain of HSP90 chaperone/DNA topoisomerase II/histidine kinase"/>
    <property type="match status" value="1"/>
</dbReference>
<keyword evidence="3" id="KW-0597">Phosphoprotein</keyword>
<evidence type="ECO:0000256" key="12">
    <source>
        <dbReference type="SAM" id="SignalP"/>
    </source>
</evidence>
<evidence type="ECO:0000256" key="7">
    <source>
        <dbReference type="ARBA" id="ARBA00022840"/>
    </source>
</evidence>
<evidence type="ECO:0000256" key="10">
    <source>
        <dbReference type="SAM" id="MobiDB-lite"/>
    </source>
</evidence>
<sequence length="764" mass="78441">MRWHLLGFAAALLLPALAFAAGMAAEYGAVQRKRLEGEARAVVRDLEAAVDRELSALLAAAQTLATSAALETRDFPAFERQAYEVAAARGIEIALVTSAGRHVVNTALPQGSRIARSPDFTPDAAARAAIAAGLPFVSDLFKGPLTGRDLLRLSVPAYIHAEGSEGWGHGRLVLVFGPDRLRGLLARAGLPPGWLASIVDRAGITIARSHRHDEFVGVPATRGMQDNTAGTGGTFRAPTLDGVMAFGAYARTTFGDWRVTVGVPVAVLEAPLRRSFWWVAGAGSAVIGLAVLLALALARRVEASVGALAAAAADLGAGHGAVAPATPVREVNAVGAALAAAGAELRRRTATERAAREEAQRGRELLQAVIDGTSDPILARGLDGRFVLVNRAGATLLGVRSPAEALGRRFADLLPEDRAEAAAALDRAVIADGQACAVEECIGRGAADDPRRVFVVTKSPWRDAAGRVAGVVCVARDETARRAAEERLEGVRAELLRASRLGAVGAMAAGLAHELNQPLGAAANFLAVAEALLGCGAEDPVAPCRARAAAAPDLDGGCEAVAEAGRQVLRAGEIVRRLRNFIAQGDADMRVEEVGPLVAEACEAALPPDASDAAGAALRIEHAAGGRAALVDRIQIQQVVINLVRNAAEALRDCGGEGGRKEIAVSVRPAAGGGCEVAVADTGPGLAPAVRDRLFEPLASTKRGGMGIGLAICRAIVEAHGGRLWAGANPGGGTVFRFALPPPLTPTGGHDDGNIGAAAPLPPA</sequence>
<dbReference type="SMART" id="SM00387">
    <property type="entry name" value="HATPase_c"/>
    <property type="match status" value="1"/>
</dbReference>
<dbReference type="InterPro" id="IPR036890">
    <property type="entry name" value="HATPase_C_sf"/>
</dbReference>
<name>A0ABP3QIP0_9PROT</name>
<dbReference type="NCBIfam" id="TIGR00229">
    <property type="entry name" value="sensory_box"/>
    <property type="match status" value="1"/>
</dbReference>
<dbReference type="Pfam" id="PF02518">
    <property type="entry name" value="HATPase_c"/>
    <property type="match status" value="1"/>
</dbReference>
<evidence type="ECO:0000256" key="4">
    <source>
        <dbReference type="ARBA" id="ARBA00022679"/>
    </source>
</evidence>
<evidence type="ECO:0000259" key="13">
    <source>
        <dbReference type="PROSITE" id="PS50109"/>
    </source>
</evidence>
<keyword evidence="11" id="KW-1133">Transmembrane helix</keyword>
<evidence type="ECO:0000256" key="9">
    <source>
        <dbReference type="SAM" id="Coils"/>
    </source>
</evidence>
<feature type="signal peptide" evidence="12">
    <location>
        <begin position="1"/>
        <end position="20"/>
    </location>
</feature>
<keyword evidence="11" id="KW-0812">Transmembrane</keyword>
<dbReference type="Pfam" id="PF08448">
    <property type="entry name" value="PAS_4"/>
    <property type="match status" value="1"/>
</dbReference>